<dbReference type="InterPro" id="IPR000847">
    <property type="entry name" value="LysR_HTH_N"/>
</dbReference>
<dbReference type="RefSeq" id="WP_119776192.1">
    <property type="nucleotide sequence ID" value="NZ_QYUK01000008.1"/>
</dbReference>
<keyword evidence="4" id="KW-0804">Transcription</keyword>
<comment type="caution">
    <text evidence="6">The sequence shown here is derived from an EMBL/GenBank/DDBJ whole genome shotgun (WGS) entry which is preliminary data.</text>
</comment>
<evidence type="ECO:0000259" key="5">
    <source>
        <dbReference type="PROSITE" id="PS50931"/>
    </source>
</evidence>
<organism evidence="6 7">
    <name type="scientific">Oleomonas cavernae</name>
    <dbReference type="NCBI Taxonomy" id="2320859"/>
    <lineage>
        <taxon>Bacteria</taxon>
        <taxon>Pseudomonadati</taxon>
        <taxon>Pseudomonadota</taxon>
        <taxon>Alphaproteobacteria</taxon>
        <taxon>Acetobacterales</taxon>
        <taxon>Acetobacteraceae</taxon>
        <taxon>Oleomonas</taxon>
    </lineage>
</organism>
<dbReference type="InterPro" id="IPR036388">
    <property type="entry name" value="WH-like_DNA-bd_sf"/>
</dbReference>
<dbReference type="InterPro" id="IPR036390">
    <property type="entry name" value="WH_DNA-bd_sf"/>
</dbReference>
<dbReference type="SUPFAM" id="SSF46785">
    <property type="entry name" value="Winged helix' DNA-binding domain"/>
    <property type="match status" value="1"/>
</dbReference>
<feature type="domain" description="HTH lysR-type" evidence="5">
    <location>
        <begin position="7"/>
        <end position="64"/>
    </location>
</feature>
<dbReference type="EMBL" id="QYUK01000008">
    <property type="protein sequence ID" value="RJF94748.1"/>
    <property type="molecule type" value="Genomic_DNA"/>
</dbReference>
<dbReference type="AlphaFoldDB" id="A0A418WU32"/>
<dbReference type="Proteomes" id="UP000284605">
    <property type="component" value="Unassembled WGS sequence"/>
</dbReference>
<dbReference type="Pfam" id="PF00126">
    <property type="entry name" value="HTH_1"/>
    <property type="match status" value="1"/>
</dbReference>
<dbReference type="OrthoDB" id="9794694at2"/>
<dbReference type="InterPro" id="IPR058163">
    <property type="entry name" value="LysR-type_TF_proteobact-type"/>
</dbReference>
<dbReference type="PANTHER" id="PTHR30537">
    <property type="entry name" value="HTH-TYPE TRANSCRIPTIONAL REGULATOR"/>
    <property type="match status" value="1"/>
</dbReference>
<dbReference type="PRINTS" id="PR00039">
    <property type="entry name" value="HTHLYSR"/>
</dbReference>
<dbReference type="PROSITE" id="PS50931">
    <property type="entry name" value="HTH_LYSR"/>
    <property type="match status" value="1"/>
</dbReference>
<dbReference type="SUPFAM" id="SSF53850">
    <property type="entry name" value="Periplasmic binding protein-like II"/>
    <property type="match status" value="1"/>
</dbReference>
<dbReference type="Gene3D" id="1.10.10.10">
    <property type="entry name" value="Winged helix-like DNA-binding domain superfamily/Winged helix DNA-binding domain"/>
    <property type="match status" value="1"/>
</dbReference>
<dbReference type="GO" id="GO:0006351">
    <property type="term" value="P:DNA-templated transcription"/>
    <property type="evidence" value="ECO:0007669"/>
    <property type="project" value="TreeGrafter"/>
</dbReference>
<gene>
    <name evidence="6" type="ORF">D3874_02730</name>
</gene>
<evidence type="ECO:0000256" key="1">
    <source>
        <dbReference type="ARBA" id="ARBA00009437"/>
    </source>
</evidence>
<keyword evidence="2" id="KW-0805">Transcription regulation</keyword>
<dbReference type="CDD" id="cd08432">
    <property type="entry name" value="PBP2_GcdR_TrpI_HvrB_AmpR_like"/>
    <property type="match status" value="1"/>
</dbReference>
<keyword evidence="3" id="KW-0238">DNA-binding</keyword>
<comment type="similarity">
    <text evidence="1">Belongs to the LysR transcriptional regulatory family.</text>
</comment>
<sequence length="303" mass="32411">MPTTRLPSLNAVRCFAVAGRHLSFTVAGAELGVTQGAVSRLMQALEADLGVALFAKQGRNLILTTAGAAYHREVSEAIGQIAVASRAVRRSVESNVLSINVLPTLAMRWLIPRLPAFQAAHPDIFVDLTAGDGPIDLSTDRAQIAIRLGIPPFGDVVAERLMVEEVAALCAPSRLGPGGRIEAPAGLLRHPLLHHATRPGAWREFLAPFGLEPPDKVPQLSFEHFFMLAEAAAAGMGIALIPLFLAQGELAAGRLVMATPQTMKPAHAYYLLHRREAGRQRAVRLFKAWIADEARQTPTAAAG</sequence>
<dbReference type="PANTHER" id="PTHR30537:SF74">
    <property type="entry name" value="HTH-TYPE TRANSCRIPTIONAL REGULATOR TRPI"/>
    <property type="match status" value="1"/>
</dbReference>
<keyword evidence="7" id="KW-1185">Reference proteome</keyword>
<evidence type="ECO:0000256" key="3">
    <source>
        <dbReference type="ARBA" id="ARBA00023125"/>
    </source>
</evidence>
<evidence type="ECO:0000256" key="2">
    <source>
        <dbReference type="ARBA" id="ARBA00023015"/>
    </source>
</evidence>
<dbReference type="Pfam" id="PF03466">
    <property type="entry name" value="LysR_substrate"/>
    <property type="match status" value="1"/>
</dbReference>
<evidence type="ECO:0000313" key="6">
    <source>
        <dbReference type="EMBL" id="RJF94748.1"/>
    </source>
</evidence>
<dbReference type="GO" id="GO:0003700">
    <property type="term" value="F:DNA-binding transcription factor activity"/>
    <property type="evidence" value="ECO:0007669"/>
    <property type="project" value="InterPro"/>
</dbReference>
<evidence type="ECO:0000313" key="7">
    <source>
        <dbReference type="Proteomes" id="UP000284605"/>
    </source>
</evidence>
<dbReference type="Gene3D" id="3.40.190.10">
    <property type="entry name" value="Periplasmic binding protein-like II"/>
    <property type="match status" value="2"/>
</dbReference>
<dbReference type="GO" id="GO:0043565">
    <property type="term" value="F:sequence-specific DNA binding"/>
    <property type="evidence" value="ECO:0007669"/>
    <property type="project" value="TreeGrafter"/>
</dbReference>
<reference evidence="6 7" key="1">
    <citation type="submission" date="2018-09" db="EMBL/GenBank/DDBJ databases">
        <authorList>
            <person name="Zhu H."/>
        </authorList>
    </citation>
    <scope>NUCLEOTIDE SEQUENCE [LARGE SCALE GENOMIC DNA]</scope>
    <source>
        <strain evidence="6 7">K1W22B-8</strain>
    </source>
</reference>
<dbReference type="InterPro" id="IPR005119">
    <property type="entry name" value="LysR_subst-bd"/>
</dbReference>
<proteinExistence type="inferred from homology"/>
<protein>
    <submittedName>
        <fullName evidence="6">LysR family transcriptional regulator</fullName>
    </submittedName>
</protein>
<evidence type="ECO:0000256" key="4">
    <source>
        <dbReference type="ARBA" id="ARBA00023163"/>
    </source>
</evidence>
<name>A0A418WU32_9PROT</name>
<accession>A0A418WU32</accession>